<evidence type="ECO:0000259" key="1">
    <source>
        <dbReference type="SMART" id="SM00382"/>
    </source>
</evidence>
<reference evidence="2 3" key="1">
    <citation type="submission" date="2019-08" db="EMBL/GenBank/DDBJ databases">
        <title>Bradyrhizobium hipponensis sp. nov., a rhizobium isolated from a Lupinus angustifolius root nodule in Tunisia.</title>
        <authorList>
            <person name="Off K."/>
            <person name="Rejili M."/>
            <person name="Mars M."/>
            <person name="Brachmann A."/>
            <person name="Marin M."/>
        </authorList>
    </citation>
    <scope>NUCLEOTIDE SEQUENCE [LARGE SCALE GENOMIC DNA]</scope>
    <source>
        <strain evidence="3">aSej3</strain>
    </source>
</reference>
<feature type="domain" description="AAA+ ATPase" evidence="1">
    <location>
        <begin position="64"/>
        <end position="211"/>
    </location>
</feature>
<dbReference type="PANTHER" id="PTHR43718:SF2">
    <property type="entry name" value="LON PROTEASE HOMOLOG, MITOCHONDRIAL"/>
    <property type="match status" value="1"/>
</dbReference>
<evidence type="ECO:0000313" key="3">
    <source>
        <dbReference type="Proteomes" id="UP000324797"/>
    </source>
</evidence>
<keyword evidence="3" id="KW-1185">Reference proteome</keyword>
<dbReference type="GO" id="GO:0006515">
    <property type="term" value="P:protein quality control for misfolded or incompletely synthesized proteins"/>
    <property type="evidence" value="ECO:0007669"/>
    <property type="project" value="TreeGrafter"/>
</dbReference>
<dbReference type="SUPFAM" id="SSF52540">
    <property type="entry name" value="P-loop containing nucleoside triphosphate hydrolases"/>
    <property type="match status" value="1"/>
</dbReference>
<gene>
    <name evidence="2" type="ORF">FXV83_37945</name>
</gene>
<dbReference type="Pfam" id="PF00004">
    <property type="entry name" value="AAA"/>
    <property type="match status" value="1"/>
</dbReference>
<evidence type="ECO:0000313" key="2">
    <source>
        <dbReference type="EMBL" id="TYO61488.1"/>
    </source>
</evidence>
<dbReference type="InterPro" id="IPR003959">
    <property type="entry name" value="ATPase_AAA_core"/>
</dbReference>
<dbReference type="GO" id="GO:0004252">
    <property type="term" value="F:serine-type endopeptidase activity"/>
    <property type="evidence" value="ECO:0007669"/>
    <property type="project" value="InterPro"/>
</dbReference>
<organism evidence="2 3">
    <name type="scientific">Bradyrhizobium hipponense</name>
    <dbReference type="NCBI Taxonomy" id="2605638"/>
    <lineage>
        <taxon>Bacteria</taxon>
        <taxon>Pseudomonadati</taxon>
        <taxon>Pseudomonadota</taxon>
        <taxon>Alphaproteobacteria</taxon>
        <taxon>Hyphomicrobiales</taxon>
        <taxon>Nitrobacteraceae</taxon>
        <taxon>Bradyrhizobium</taxon>
    </lineage>
</organism>
<dbReference type="Proteomes" id="UP000324797">
    <property type="component" value="Unassembled WGS sequence"/>
</dbReference>
<dbReference type="InterPro" id="IPR003593">
    <property type="entry name" value="AAA+_ATPase"/>
</dbReference>
<dbReference type="PANTHER" id="PTHR43718">
    <property type="entry name" value="LON PROTEASE"/>
    <property type="match status" value="1"/>
</dbReference>
<comment type="caution">
    <text evidence="2">The sequence shown here is derived from an EMBL/GenBank/DDBJ whole genome shotgun (WGS) entry which is preliminary data.</text>
</comment>
<dbReference type="EMBL" id="VSTH01000178">
    <property type="protein sequence ID" value="TYO61488.1"/>
    <property type="molecule type" value="Genomic_DNA"/>
</dbReference>
<dbReference type="AlphaFoldDB" id="A0A5S4YBV0"/>
<proteinExistence type="predicted"/>
<dbReference type="InterPro" id="IPR027065">
    <property type="entry name" value="Lon_Prtase"/>
</dbReference>
<dbReference type="InterPro" id="IPR027417">
    <property type="entry name" value="P-loop_NTPase"/>
</dbReference>
<dbReference type="GO" id="GO:0016887">
    <property type="term" value="F:ATP hydrolysis activity"/>
    <property type="evidence" value="ECO:0007669"/>
    <property type="project" value="InterPro"/>
</dbReference>
<dbReference type="GO" id="GO:0004176">
    <property type="term" value="F:ATP-dependent peptidase activity"/>
    <property type="evidence" value="ECO:0007669"/>
    <property type="project" value="InterPro"/>
</dbReference>
<dbReference type="SMART" id="SM00382">
    <property type="entry name" value="AAA"/>
    <property type="match status" value="1"/>
</dbReference>
<protein>
    <submittedName>
        <fullName evidence="2">AAA family ATPase</fullName>
    </submittedName>
</protein>
<sequence length="279" mass="30694">MPKDKATALSKQQSGFEDLLDVRLPLVIARDLDTVRTTLTKEYPHATTAIDLVLRDLREGEPVRLKSLLLTGPTGVGKSRLVRRLGDLLGIGVYRYDGSSASDNMFGGSPKAWSNTTPSAPARAINQMRIANPILMVDEADKSGTSSHNGRLWDALLPFLERETAAKYRDVSLDAELNLSFISYIATANTVDLLPAPLRDRFRIVKVPAPRLCDLPLLAANVLQDLAVESGEHGFMWPLAHDELEVMARAWETAGFSIRKLQTIIEATIEARNASAVRH</sequence>
<accession>A0A5S4YBV0</accession>
<dbReference type="Gene3D" id="3.40.50.300">
    <property type="entry name" value="P-loop containing nucleotide triphosphate hydrolases"/>
    <property type="match status" value="1"/>
</dbReference>
<name>A0A5S4YBV0_9BRAD</name>
<dbReference type="GO" id="GO:0005524">
    <property type="term" value="F:ATP binding"/>
    <property type="evidence" value="ECO:0007669"/>
    <property type="project" value="InterPro"/>
</dbReference>